<dbReference type="CDD" id="cd00130">
    <property type="entry name" value="PAS"/>
    <property type="match status" value="1"/>
</dbReference>
<comment type="caution">
    <text evidence="2">The sequence shown here is derived from an EMBL/GenBank/DDBJ whole genome shotgun (WGS) entry which is preliminary data.</text>
</comment>
<gene>
    <name evidence="2" type="ORF">B1B_12834</name>
</gene>
<dbReference type="SUPFAM" id="SSF55785">
    <property type="entry name" value="PYP-like sensor domain (PAS domain)"/>
    <property type="match status" value="1"/>
</dbReference>
<reference evidence="2" key="2">
    <citation type="journal article" date="2014" name="ISME J.">
        <title>Microbial stratification in low pH oxic and suboxic macroscopic growths along an acid mine drainage.</title>
        <authorList>
            <person name="Mendez-Garcia C."/>
            <person name="Mesa V."/>
            <person name="Sprenger R.R."/>
            <person name="Richter M."/>
            <person name="Diez M.S."/>
            <person name="Solano J."/>
            <person name="Bargiela R."/>
            <person name="Golyshina O.V."/>
            <person name="Manteca A."/>
            <person name="Ramos J.L."/>
            <person name="Gallego J.R."/>
            <person name="Llorente I."/>
            <person name="Martins Dos Santos V.A."/>
            <person name="Jensen O.N."/>
            <person name="Pelaez A.I."/>
            <person name="Sanchez J."/>
            <person name="Ferrer M."/>
        </authorList>
    </citation>
    <scope>NUCLEOTIDE SEQUENCE</scope>
</reference>
<accession>T0ZMK5</accession>
<dbReference type="AlphaFoldDB" id="T0ZMK5"/>
<feature type="non-terminal residue" evidence="2">
    <location>
        <position position="1"/>
    </location>
</feature>
<evidence type="ECO:0000259" key="1">
    <source>
        <dbReference type="Pfam" id="PF08448"/>
    </source>
</evidence>
<protein>
    <recommendedName>
        <fullName evidence="1">PAS fold-4 domain-containing protein</fullName>
    </recommendedName>
</protein>
<name>T0ZMK5_9ZZZZ</name>
<dbReference type="InterPro" id="IPR013656">
    <property type="entry name" value="PAS_4"/>
</dbReference>
<reference evidence="2" key="1">
    <citation type="submission" date="2013-08" db="EMBL/GenBank/DDBJ databases">
        <authorList>
            <person name="Mendez C."/>
            <person name="Richter M."/>
            <person name="Ferrer M."/>
            <person name="Sanchez J."/>
        </authorList>
    </citation>
    <scope>NUCLEOTIDE SEQUENCE</scope>
</reference>
<feature type="non-terminal residue" evidence="2">
    <location>
        <position position="177"/>
    </location>
</feature>
<dbReference type="Gene3D" id="3.30.450.20">
    <property type="entry name" value="PAS domain"/>
    <property type="match status" value="1"/>
</dbReference>
<dbReference type="Pfam" id="PF08448">
    <property type="entry name" value="PAS_4"/>
    <property type="match status" value="1"/>
</dbReference>
<proteinExistence type="predicted"/>
<organism evidence="2">
    <name type="scientific">mine drainage metagenome</name>
    <dbReference type="NCBI Taxonomy" id="410659"/>
    <lineage>
        <taxon>unclassified sequences</taxon>
        <taxon>metagenomes</taxon>
        <taxon>ecological metagenomes</taxon>
    </lineage>
</organism>
<feature type="domain" description="PAS fold-4" evidence="1">
    <location>
        <begin position="6"/>
        <end position="113"/>
    </location>
</feature>
<sequence length="177" mass="19460">KLAMESSGNMEAIVLRDGTIEWANDSFVKTISCSDEVLSDLDLSQMFPEPAVKGRKIPLKEAIALSEPFKGEFFGSTRSGHPLLVETMVVPLMDRFGDANRVLIQQKNITQEKEIEGIDRLMNQLDEMILLGTPFPMLTDLVATKAREIFHAEAVSIVFSGSDGNVNSKAQSAFSPI</sequence>
<dbReference type="InterPro" id="IPR000014">
    <property type="entry name" value="PAS"/>
</dbReference>
<evidence type="ECO:0000313" key="2">
    <source>
        <dbReference type="EMBL" id="EQD45908.1"/>
    </source>
</evidence>
<dbReference type="InterPro" id="IPR035965">
    <property type="entry name" value="PAS-like_dom_sf"/>
</dbReference>
<dbReference type="EMBL" id="AUZY01008431">
    <property type="protein sequence ID" value="EQD45908.1"/>
    <property type="molecule type" value="Genomic_DNA"/>
</dbReference>